<dbReference type="STRING" id="648757.Rvan_2777"/>
<evidence type="ECO:0000313" key="2">
    <source>
        <dbReference type="Proteomes" id="UP000001399"/>
    </source>
</evidence>
<dbReference type="KEGG" id="rva:Rvan_2777"/>
<dbReference type="HOGENOM" id="CLU_1524017_0_0_5"/>
<evidence type="ECO:0000313" key="1">
    <source>
        <dbReference type="EMBL" id="ADP71987.1"/>
    </source>
</evidence>
<dbReference type="AlphaFoldDB" id="E3I861"/>
<dbReference type="RefSeq" id="WP_013420362.1">
    <property type="nucleotide sequence ID" value="NC_014664.1"/>
</dbReference>
<gene>
    <name evidence="1" type="ordered locus">Rvan_2777</name>
</gene>
<name>E3I861_RHOVT</name>
<protein>
    <submittedName>
        <fullName evidence="1">Uncharacterized protein</fullName>
    </submittedName>
</protein>
<dbReference type="Proteomes" id="UP000001399">
    <property type="component" value="Chromosome"/>
</dbReference>
<dbReference type="OrthoDB" id="7835918at2"/>
<sequence length="176" mass="19329">MPITLRNIAHAVWATQNIATYTQEAVYERARILQKKRIIRSTDGSFNGDDEAVDSFHRITGLHLDHETRRGVTTTYTEADAAFAALALIASLNGTSWTVLEVMDIQLRSSRMFEQHMTFIRAGVPLFVRADIGLGGVDVRIGGVELPAANMRPGVTQTLLWPVSALASPVLSLLVK</sequence>
<proteinExistence type="predicted"/>
<organism evidence="1 2">
    <name type="scientific">Rhodomicrobium vannielii (strain ATCC 17100 / DSM 162 / LMG 4299 / NCIMB 10020 / ATH 3.1.1)</name>
    <dbReference type="NCBI Taxonomy" id="648757"/>
    <lineage>
        <taxon>Bacteria</taxon>
        <taxon>Pseudomonadati</taxon>
        <taxon>Pseudomonadota</taxon>
        <taxon>Alphaproteobacteria</taxon>
        <taxon>Hyphomicrobiales</taxon>
        <taxon>Hyphomicrobiaceae</taxon>
        <taxon>Rhodomicrobium</taxon>
    </lineage>
</organism>
<reference evidence="2" key="1">
    <citation type="journal article" date="2011" name="J. Bacteriol.">
        <title>Genome sequences of eight morphologically diverse alphaproteobacteria.</title>
        <authorList>
            <consortium name="US DOE Joint Genome Institute"/>
            <person name="Brown P.J."/>
            <person name="Kysela D.T."/>
            <person name="Buechlein A."/>
            <person name="Hemmerich C."/>
            <person name="Brun Y.V."/>
        </authorList>
    </citation>
    <scope>NUCLEOTIDE SEQUENCE [LARGE SCALE GENOMIC DNA]</scope>
    <source>
        <strain evidence="2">ATCC 17100 / ATH 3.1.1 / DSM 162 / LMG 4299</strain>
    </source>
</reference>
<accession>E3I861</accession>
<keyword evidence="2" id="KW-1185">Reference proteome</keyword>
<dbReference type="EMBL" id="CP002292">
    <property type="protein sequence ID" value="ADP71987.1"/>
    <property type="molecule type" value="Genomic_DNA"/>
</dbReference>